<accession>A0A6I8LWJ5</accession>
<feature type="transmembrane region" description="Helical" evidence="7">
    <location>
        <begin position="772"/>
        <end position="800"/>
    </location>
</feature>
<protein>
    <recommendedName>
        <fullName evidence="8">ABC3 transporter permease C-terminal domain-containing protein</fullName>
    </recommendedName>
</protein>
<feature type="transmembrane region" description="Helical" evidence="7">
    <location>
        <begin position="413"/>
        <end position="432"/>
    </location>
</feature>
<organism evidence="9 10">
    <name type="scientific">Amycolatopsis camponoti</name>
    <dbReference type="NCBI Taxonomy" id="2606593"/>
    <lineage>
        <taxon>Bacteria</taxon>
        <taxon>Bacillati</taxon>
        <taxon>Actinomycetota</taxon>
        <taxon>Actinomycetes</taxon>
        <taxon>Pseudonocardiales</taxon>
        <taxon>Pseudonocardiaceae</taxon>
        <taxon>Amycolatopsis</taxon>
    </lineage>
</organism>
<evidence type="ECO:0000256" key="3">
    <source>
        <dbReference type="ARBA" id="ARBA00022692"/>
    </source>
</evidence>
<feature type="transmembrane region" description="Helical" evidence="7">
    <location>
        <begin position="359"/>
        <end position="385"/>
    </location>
</feature>
<dbReference type="EMBL" id="CABVGP010000002">
    <property type="protein sequence ID" value="VVJ19519.1"/>
    <property type="molecule type" value="Genomic_DNA"/>
</dbReference>
<dbReference type="InterPro" id="IPR050250">
    <property type="entry name" value="Macrolide_Exporter_MacB"/>
</dbReference>
<feature type="domain" description="ABC3 transporter permease C-terminal" evidence="8">
    <location>
        <begin position="728"/>
        <end position="842"/>
    </location>
</feature>
<name>A0A6I8LWJ5_9PSEU</name>
<evidence type="ECO:0000256" key="1">
    <source>
        <dbReference type="ARBA" id="ARBA00004651"/>
    </source>
</evidence>
<feature type="transmembrane region" description="Helical" evidence="7">
    <location>
        <begin position="490"/>
        <end position="512"/>
    </location>
</feature>
<keyword evidence="5 7" id="KW-0472">Membrane</keyword>
<keyword evidence="4 7" id="KW-1133">Transmembrane helix</keyword>
<dbReference type="AlphaFoldDB" id="A0A6I8LWJ5"/>
<feature type="transmembrane region" description="Helical" evidence="7">
    <location>
        <begin position="724"/>
        <end position="751"/>
    </location>
</feature>
<evidence type="ECO:0000256" key="5">
    <source>
        <dbReference type="ARBA" id="ARBA00023136"/>
    </source>
</evidence>
<feature type="domain" description="ABC3 transporter permease C-terminal" evidence="8">
    <location>
        <begin position="272"/>
        <end position="384"/>
    </location>
</feature>
<feature type="transmembrane region" description="Helical" evidence="7">
    <location>
        <begin position="812"/>
        <end position="832"/>
    </location>
</feature>
<evidence type="ECO:0000313" key="9">
    <source>
        <dbReference type="EMBL" id="VVJ19519.1"/>
    </source>
</evidence>
<dbReference type="GO" id="GO:0005886">
    <property type="term" value="C:plasma membrane"/>
    <property type="evidence" value="ECO:0007669"/>
    <property type="project" value="UniProtKB-SubCell"/>
</dbReference>
<dbReference type="Pfam" id="PF02687">
    <property type="entry name" value="FtsX"/>
    <property type="match status" value="2"/>
</dbReference>
<dbReference type="InterPro" id="IPR003838">
    <property type="entry name" value="ABC3_permease_C"/>
</dbReference>
<sequence>MSPRRVVLRMALASLRFRAAASLATLVAVLVGCSLLIACGGLFETALSLDAQPQRLAAAPVVVTGSAGFKLPDEESQVVPYGERSGIPAGQLAQLASVPGVRQVVPDTTFAAVVVTGSGPQSADAPLAGHGWDSAALAPYSLVDGAPPHTPGQVVLDEASAQAAGVGTGGQVGIAVNGAPPRDFVVTGIAHADTVGPALFFSPADAQQFSVHPGTVDLAGIFPADGVDAGELAARIAERVPGLNVLTGADRGSAEFPGIDGAQLPLILLAGVFGGMVLVVMALVVSATISLTVRQRQQELALLRATGATPRQVHRMVLAETMVVAALGALAGLAGGRFIGAEIFSFTTGNGMLPPQLEFQQGIIAFGGGLVLSLAISFAAAWFAALPAARARPLQALVEASIPPAKVNDVRRFGAKVFAGVTVLLAVATLFMPVDIASAVCGPAVLTGSIAVALIGPELMAFVATRFGPLIRRVGGRDAVLAVINSRTRAVAFAAVLTPITLATAVALGNVYAETTQQHAIIGAYADQLRADAVVTSGTGAVSPALADAVRQAPGVGSVSPLVTSQGWIEEPYDGNGSDPGRLLGLDVRDANGVLATPVTSGSLGELTGETVALPEGIADDLDLKLGDQITMRLGDGAQAKVRIVALLDSPSGYPSIVLPAALLAPHTTSGVANRLLVRAADGQDAAAVVSAVTSATVNWPGATVGDSDAVTESFAASADIEAMIHYLLAVLAIAYAAIAAVNTLAVAVLSRRREFGVQRLAGARRGQVRSMLMIEGGILAVLGLVLGTGISLFTVIPMALSSGTIVPDGPLWVFLAVIAAVFLIVWPVTALSSRLAMRRSPIEAVTLPGQ</sequence>
<feature type="transmembrane region" description="Helical" evidence="7">
    <location>
        <begin position="313"/>
        <end position="339"/>
    </location>
</feature>
<keyword evidence="3 7" id="KW-0812">Transmembrane</keyword>
<evidence type="ECO:0000256" key="2">
    <source>
        <dbReference type="ARBA" id="ARBA00022475"/>
    </source>
</evidence>
<dbReference type="GO" id="GO:0022857">
    <property type="term" value="F:transmembrane transporter activity"/>
    <property type="evidence" value="ECO:0007669"/>
    <property type="project" value="TreeGrafter"/>
</dbReference>
<gene>
    <name evidence="9" type="ORF">AA23TX_04540</name>
</gene>
<evidence type="ECO:0000256" key="7">
    <source>
        <dbReference type="SAM" id="Phobius"/>
    </source>
</evidence>
<evidence type="ECO:0000256" key="6">
    <source>
        <dbReference type="ARBA" id="ARBA00038076"/>
    </source>
</evidence>
<evidence type="ECO:0000256" key="4">
    <source>
        <dbReference type="ARBA" id="ARBA00022989"/>
    </source>
</evidence>
<comment type="similarity">
    <text evidence="6">Belongs to the ABC-4 integral membrane protein family.</text>
</comment>
<proteinExistence type="inferred from homology"/>
<dbReference type="PROSITE" id="PS51257">
    <property type="entry name" value="PROKAR_LIPOPROTEIN"/>
    <property type="match status" value="1"/>
</dbReference>
<evidence type="ECO:0000313" key="10">
    <source>
        <dbReference type="Proteomes" id="UP000399805"/>
    </source>
</evidence>
<feature type="transmembrane region" description="Helical" evidence="7">
    <location>
        <begin position="266"/>
        <end position="293"/>
    </location>
</feature>
<evidence type="ECO:0000259" key="8">
    <source>
        <dbReference type="Pfam" id="PF02687"/>
    </source>
</evidence>
<dbReference type="PANTHER" id="PTHR30572">
    <property type="entry name" value="MEMBRANE COMPONENT OF TRANSPORTER-RELATED"/>
    <property type="match status" value="1"/>
</dbReference>
<dbReference type="Proteomes" id="UP000399805">
    <property type="component" value="Unassembled WGS sequence"/>
</dbReference>
<dbReference type="PANTHER" id="PTHR30572:SF4">
    <property type="entry name" value="ABC TRANSPORTER PERMEASE YTRF"/>
    <property type="match status" value="1"/>
</dbReference>
<comment type="subcellular location">
    <subcellularLocation>
        <location evidence="1">Cell membrane</location>
        <topology evidence="1">Multi-pass membrane protein</topology>
    </subcellularLocation>
</comment>
<keyword evidence="2" id="KW-1003">Cell membrane</keyword>
<feature type="transmembrane region" description="Helical" evidence="7">
    <location>
        <begin position="444"/>
        <end position="469"/>
    </location>
</feature>
<reference evidence="9 10" key="1">
    <citation type="submission" date="2019-09" db="EMBL/GenBank/DDBJ databases">
        <authorList>
            <person name="Leyn A S."/>
        </authorList>
    </citation>
    <scope>NUCLEOTIDE SEQUENCE [LARGE SCALE GENOMIC DNA]</scope>
    <source>
        <strain evidence="9">AA231_1</strain>
    </source>
</reference>
<keyword evidence="10" id="KW-1185">Reference proteome</keyword>
<dbReference type="RefSeq" id="WP_230862657.1">
    <property type="nucleotide sequence ID" value="NZ_CABVGP010000002.1"/>
</dbReference>